<gene>
    <name evidence="4" type="ORF">P4T90_15365</name>
</gene>
<dbReference type="PANTHER" id="PTHR46825:SF11">
    <property type="entry name" value="PENICILLIN-BINDING PROTEIN 4"/>
    <property type="match status" value="1"/>
</dbReference>
<dbReference type="Proteomes" id="UP001341444">
    <property type="component" value="Unassembled WGS sequence"/>
</dbReference>
<dbReference type="Pfam" id="PF00144">
    <property type="entry name" value="Beta-lactamase"/>
    <property type="match status" value="1"/>
</dbReference>
<dbReference type="PANTHER" id="PTHR46825">
    <property type="entry name" value="D-ALANYL-D-ALANINE-CARBOXYPEPTIDASE/ENDOPEPTIDASE AMPH"/>
    <property type="match status" value="1"/>
</dbReference>
<dbReference type="GO" id="GO:0016787">
    <property type="term" value="F:hydrolase activity"/>
    <property type="evidence" value="ECO:0007669"/>
    <property type="project" value="UniProtKB-KW"/>
</dbReference>
<comment type="subcellular location">
    <subcellularLocation>
        <location evidence="1">Membrane</location>
    </subcellularLocation>
</comment>
<dbReference type="SUPFAM" id="SSF56601">
    <property type="entry name" value="beta-lactamase/transpeptidase-like"/>
    <property type="match status" value="1"/>
</dbReference>
<evidence type="ECO:0000256" key="1">
    <source>
        <dbReference type="ARBA" id="ARBA00004370"/>
    </source>
</evidence>
<name>A0ABU6MJ40_9BACI</name>
<dbReference type="EMBL" id="JARMAB010000022">
    <property type="protein sequence ID" value="MED1204427.1"/>
    <property type="molecule type" value="Genomic_DNA"/>
</dbReference>
<protein>
    <submittedName>
        <fullName evidence="4">Serine hydrolase</fullName>
    </submittedName>
</protein>
<reference evidence="4 5" key="1">
    <citation type="submission" date="2023-03" db="EMBL/GenBank/DDBJ databases">
        <title>Bacillus Genome Sequencing.</title>
        <authorList>
            <person name="Dunlap C."/>
        </authorList>
    </citation>
    <scope>NUCLEOTIDE SEQUENCE [LARGE SCALE GENOMIC DNA]</scope>
    <source>
        <strain evidence="4 5">B-23453</strain>
    </source>
</reference>
<accession>A0ABU6MJ40</accession>
<evidence type="ECO:0000313" key="5">
    <source>
        <dbReference type="Proteomes" id="UP001341444"/>
    </source>
</evidence>
<comment type="caution">
    <text evidence="4">The sequence shown here is derived from an EMBL/GenBank/DDBJ whole genome shotgun (WGS) entry which is preliminary data.</text>
</comment>
<dbReference type="InterPro" id="IPR001466">
    <property type="entry name" value="Beta-lactam-related"/>
</dbReference>
<keyword evidence="2" id="KW-0472">Membrane</keyword>
<proteinExistence type="predicted"/>
<evidence type="ECO:0000256" key="2">
    <source>
        <dbReference type="ARBA" id="ARBA00023136"/>
    </source>
</evidence>
<dbReference type="RefSeq" id="WP_066269553.1">
    <property type="nucleotide sequence ID" value="NZ_JARMAB010000022.1"/>
</dbReference>
<feature type="domain" description="Beta-lactamase-related" evidence="3">
    <location>
        <begin position="72"/>
        <end position="313"/>
    </location>
</feature>
<dbReference type="Gene3D" id="3.40.710.10">
    <property type="entry name" value="DD-peptidase/beta-lactamase superfamily"/>
    <property type="match status" value="1"/>
</dbReference>
<sequence length="380" mass="43329">MKINKVAVFLVFVIIILLFLIPHFTKSAHPKQESQHQTKPNRPIYNPNIARADTRKAIPQEPVQDINRNSKIDTYLKSIHFNGTAMVVKDGKIVIDKGYGYRDFTNHLPNNSNTVFYLASISKIFVSTAIMQLQEQNKLNIHDKVSKYIPDFPNGNRITLYELLTHTSGIPEHAETAAKISHDDLIKKIEKGKLRFKPGTRWLYSDSNYSILAYILEKVTNDTLQHYVQTNIFNVAGMKHTGFGDQFYQEKYQSIGYKKKNNKLISPGLPDMSELFGCGDIYSTPYDMYKFDKALYTGKLLSPLSLRQVFTPRFHHYGLGIYHDPGSYSDHGVLPGYNLLNSFGLRGTKYVVLFSNIQNGVKSLGVVNNQIFMMLNETAE</sequence>
<organism evidence="4 5">
    <name type="scientific">Heyndrickxia acidicola</name>
    <dbReference type="NCBI Taxonomy" id="209389"/>
    <lineage>
        <taxon>Bacteria</taxon>
        <taxon>Bacillati</taxon>
        <taxon>Bacillota</taxon>
        <taxon>Bacilli</taxon>
        <taxon>Bacillales</taxon>
        <taxon>Bacillaceae</taxon>
        <taxon>Heyndrickxia</taxon>
    </lineage>
</organism>
<dbReference type="InterPro" id="IPR012338">
    <property type="entry name" value="Beta-lactam/transpept-like"/>
</dbReference>
<dbReference type="InterPro" id="IPR050491">
    <property type="entry name" value="AmpC-like"/>
</dbReference>
<evidence type="ECO:0000259" key="3">
    <source>
        <dbReference type="Pfam" id="PF00144"/>
    </source>
</evidence>
<keyword evidence="5" id="KW-1185">Reference proteome</keyword>
<keyword evidence="4" id="KW-0378">Hydrolase</keyword>
<evidence type="ECO:0000313" key="4">
    <source>
        <dbReference type="EMBL" id="MED1204427.1"/>
    </source>
</evidence>